<evidence type="ECO:0000259" key="14">
    <source>
        <dbReference type="PROSITE" id="PS51199"/>
    </source>
</evidence>
<evidence type="ECO:0000256" key="3">
    <source>
        <dbReference type="ARBA" id="ARBA00022705"/>
    </source>
</evidence>
<dbReference type="Pfam" id="PF00772">
    <property type="entry name" value="DnaB"/>
    <property type="match status" value="1"/>
</dbReference>
<dbReference type="NCBIfam" id="TIGR00665">
    <property type="entry name" value="DnaB"/>
    <property type="match status" value="1"/>
</dbReference>
<dbReference type="GO" id="GO:0016887">
    <property type="term" value="F:ATP hydrolysis activity"/>
    <property type="evidence" value="ECO:0007669"/>
    <property type="project" value="RHEA"/>
</dbReference>
<proteinExistence type="inferred from homology"/>
<organism evidence="15 16">
    <name type="scientific">Helicobacter ganmani</name>
    <dbReference type="NCBI Taxonomy" id="60246"/>
    <lineage>
        <taxon>Bacteria</taxon>
        <taxon>Pseudomonadati</taxon>
        <taxon>Campylobacterota</taxon>
        <taxon>Epsilonproteobacteria</taxon>
        <taxon>Campylobacterales</taxon>
        <taxon>Helicobacteraceae</taxon>
        <taxon>Helicobacter</taxon>
    </lineage>
</organism>
<feature type="region of interest" description="Disordered" evidence="13">
    <location>
        <begin position="462"/>
        <end position="483"/>
    </location>
</feature>
<evidence type="ECO:0000256" key="6">
    <source>
        <dbReference type="ARBA" id="ARBA00022806"/>
    </source>
</evidence>
<dbReference type="EC" id="5.6.2.3" evidence="11 12"/>
<dbReference type="EMBL" id="NXLS01000003">
    <property type="protein sequence ID" value="RDU63431.1"/>
    <property type="molecule type" value="Genomic_DNA"/>
</dbReference>
<keyword evidence="2 12" id="KW-0639">Primosome</keyword>
<evidence type="ECO:0000256" key="2">
    <source>
        <dbReference type="ARBA" id="ARBA00022515"/>
    </source>
</evidence>
<dbReference type="PANTHER" id="PTHR30153">
    <property type="entry name" value="REPLICATIVE DNA HELICASE DNAB"/>
    <property type="match status" value="1"/>
</dbReference>
<protein>
    <recommendedName>
        <fullName evidence="11 12">Replicative DNA helicase</fullName>
        <ecNumber evidence="11 12">5.6.2.3</ecNumber>
    </recommendedName>
</protein>
<dbReference type="AlphaFoldDB" id="A0A3D8IFU1"/>
<dbReference type="FunFam" id="3.40.50.300:FF:000351">
    <property type="entry name" value="Replicative DNA helicase"/>
    <property type="match status" value="1"/>
</dbReference>
<dbReference type="GO" id="GO:0005829">
    <property type="term" value="C:cytosol"/>
    <property type="evidence" value="ECO:0007669"/>
    <property type="project" value="TreeGrafter"/>
</dbReference>
<dbReference type="RefSeq" id="WP_115551458.1">
    <property type="nucleotide sequence ID" value="NZ_CAONBV010000006.1"/>
</dbReference>
<dbReference type="Proteomes" id="UP000256650">
    <property type="component" value="Unassembled WGS sequence"/>
</dbReference>
<keyword evidence="4 12" id="KW-0547">Nucleotide-binding</keyword>
<dbReference type="InterPro" id="IPR036185">
    <property type="entry name" value="DNA_heli_DnaB-like_N_sf"/>
</dbReference>
<evidence type="ECO:0000256" key="7">
    <source>
        <dbReference type="ARBA" id="ARBA00022840"/>
    </source>
</evidence>
<dbReference type="InterPro" id="IPR016136">
    <property type="entry name" value="DNA_helicase_N/primase_C"/>
</dbReference>
<evidence type="ECO:0000256" key="8">
    <source>
        <dbReference type="ARBA" id="ARBA00023125"/>
    </source>
</evidence>
<dbReference type="GO" id="GO:0006269">
    <property type="term" value="P:DNA replication, synthesis of primer"/>
    <property type="evidence" value="ECO:0007669"/>
    <property type="project" value="UniProtKB-UniRule"/>
</dbReference>
<dbReference type="GeneID" id="82535447"/>
<dbReference type="GO" id="GO:1990077">
    <property type="term" value="C:primosome complex"/>
    <property type="evidence" value="ECO:0007669"/>
    <property type="project" value="UniProtKB-UniRule"/>
</dbReference>
<dbReference type="InterPro" id="IPR027417">
    <property type="entry name" value="P-loop_NTPase"/>
</dbReference>
<keyword evidence="8 12" id="KW-0238">DNA-binding</keyword>
<comment type="caution">
    <text evidence="15">The sequence shown here is derived from an EMBL/GenBank/DDBJ whole genome shotgun (WGS) entry which is preliminary data.</text>
</comment>
<name>A0A3D8IFU1_9HELI</name>
<feature type="domain" description="SF4 helicase" evidence="14">
    <location>
        <begin position="164"/>
        <end position="449"/>
    </location>
</feature>
<keyword evidence="16" id="KW-1185">Reference proteome</keyword>
<dbReference type="InterPro" id="IPR007692">
    <property type="entry name" value="DNA_helicase_DnaB"/>
</dbReference>
<comment type="similarity">
    <text evidence="1 12">Belongs to the helicase family. DnaB subfamily.</text>
</comment>
<comment type="catalytic activity">
    <reaction evidence="10 12">
        <text>ATP + H2O = ADP + phosphate + H(+)</text>
        <dbReference type="Rhea" id="RHEA:13065"/>
        <dbReference type="ChEBI" id="CHEBI:15377"/>
        <dbReference type="ChEBI" id="CHEBI:15378"/>
        <dbReference type="ChEBI" id="CHEBI:30616"/>
        <dbReference type="ChEBI" id="CHEBI:43474"/>
        <dbReference type="ChEBI" id="CHEBI:456216"/>
        <dbReference type="EC" id="5.6.2.3"/>
    </reaction>
</comment>
<evidence type="ECO:0000256" key="9">
    <source>
        <dbReference type="ARBA" id="ARBA00023235"/>
    </source>
</evidence>
<dbReference type="CDD" id="cd00984">
    <property type="entry name" value="DnaB_C"/>
    <property type="match status" value="1"/>
</dbReference>
<dbReference type="GO" id="GO:0003677">
    <property type="term" value="F:DNA binding"/>
    <property type="evidence" value="ECO:0007669"/>
    <property type="project" value="UniProtKB-UniRule"/>
</dbReference>
<gene>
    <name evidence="15" type="ORF">CQA43_04005</name>
</gene>
<dbReference type="PROSITE" id="PS51199">
    <property type="entry name" value="SF4_HELICASE"/>
    <property type="match status" value="1"/>
</dbReference>
<dbReference type="GO" id="GO:0005524">
    <property type="term" value="F:ATP binding"/>
    <property type="evidence" value="ECO:0007669"/>
    <property type="project" value="UniProtKB-UniRule"/>
</dbReference>
<keyword evidence="7 12" id="KW-0067">ATP-binding</keyword>
<evidence type="ECO:0000256" key="13">
    <source>
        <dbReference type="SAM" id="MobiDB-lite"/>
    </source>
</evidence>
<evidence type="ECO:0000256" key="11">
    <source>
        <dbReference type="NCBIfam" id="TIGR00665"/>
    </source>
</evidence>
<keyword evidence="3 12" id="KW-0235">DNA replication</keyword>
<dbReference type="SUPFAM" id="SSF48024">
    <property type="entry name" value="N-terminal domain of DnaB helicase"/>
    <property type="match status" value="1"/>
</dbReference>
<evidence type="ECO:0000256" key="10">
    <source>
        <dbReference type="ARBA" id="ARBA00048954"/>
    </source>
</evidence>
<dbReference type="OrthoDB" id="9773982at2"/>
<evidence type="ECO:0000313" key="16">
    <source>
        <dbReference type="Proteomes" id="UP000256650"/>
    </source>
</evidence>
<dbReference type="InterPro" id="IPR007693">
    <property type="entry name" value="DNA_helicase_DnaB-like_N"/>
</dbReference>
<keyword evidence="6 12" id="KW-0347">Helicase</keyword>
<evidence type="ECO:0000256" key="4">
    <source>
        <dbReference type="ARBA" id="ARBA00022741"/>
    </source>
</evidence>
<evidence type="ECO:0000313" key="15">
    <source>
        <dbReference type="EMBL" id="RDU63431.1"/>
    </source>
</evidence>
<dbReference type="PANTHER" id="PTHR30153:SF2">
    <property type="entry name" value="REPLICATIVE DNA HELICASE"/>
    <property type="match status" value="1"/>
</dbReference>
<reference evidence="15 16" key="1">
    <citation type="submission" date="2018-04" db="EMBL/GenBank/DDBJ databases">
        <title>Novel Campyloabacter and Helicobacter Species and Strains.</title>
        <authorList>
            <person name="Mannion A.J."/>
            <person name="Shen Z."/>
            <person name="Fox J.G."/>
        </authorList>
    </citation>
    <scope>NUCLEOTIDE SEQUENCE [LARGE SCALE GENOMIC DNA]</scope>
    <source>
        <strain evidence="15 16">MIT 99-5101</strain>
    </source>
</reference>
<keyword evidence="9" id="KW-0413">Isomerase</keyword>
<evidence type="ECO:0000256" key="1">
    <source>
        <dbReference type="ARBA" id="ARBA00008428"/>
    </source>
</evidence>
<sequence>MQLQIERAVLSSILFDPEQLDFIAESLVAEDFSYPPHQNIFSAMLELRHTERPIDEEIILGLSTKARPIAQEEMLNILSTSPISDLKSYVQEILESSTKRKLHSFAMKITQSTAESETSSKEIMDYLQSELYKIGNVQQMREFRDSKAIIKTTLEYVTEMKKRGNNLLIGVDTGFAGLNKMTTGFNKGDLVIVAARPAMGKTTLVLNMAQRALDTGRGVAFFSLEMPAEQLMLRMLAAKTSISLQNLRVGNLQEEEWGNLTYAADVMSKSPLFIDDNSLLTIHQLRTKLRKIKTKHPEIGLAVIDYLQLMSSANNKDRHQEVSEISRGLKMIARELEIPIIALSQLNRSLESRSDRRPMLSDLRESGSIEQDADIILFVYRDAVYKQKDEKEKEEAAKKENKDYKSTYIPRNEEEAEIIIGKQRNGPTGTVKLIFHKHCTRFVDLNNSNPTLEIVYEQTSQNTQTQFMPPQNEEKNPIDMPQI</sequence>
<comment type="function">
    <text evidence="12">The main replicative DNA helicase, it participates in initiation and elongation during chromosome replication. Travels ahead of the DNA replisome, separating dsDNA into templates for DNA synthesis. A processive ATP-dependent 5'-3' DNA helicase it has DNA-dependent ATPase activity.</text>
</comment>
<dbReference type="InterPro" id="IPR007694">
    <property type="entry name" value="DNA_helicase_DnaB-like_C"/>
</dbReference>
<accession>A0A3D8IFU1</accession>
<evidence type="ECO:0000256" key="5">
    <source>
        <dbReference type="ARBA" id="ARBA00022801"/>
    </source>
</evidence>
<dbReference type="GO" id="GO:0043139">
    <property type="term" value="F:5'-3' DNA helicase activity"/>
    <property type="evidence" value="ECO:0007669"/>
    <property type="project" value="UniProtKB-EC"/>
</dbReference>
<dbReference type="NCBIfam" id="NF006306">
    <property type="entry name" value="PRK08506.1"/>
    <property type="match status" value="1"/>
</dbReference>
<dbReference type="Gene3D" id="1.10.860.10">
    <property type="entry name" value="DNAb Helicase, Chain A"/>
    <property type="match status" value="1"/>
</dbReference>
<dbReference type="Gene3D" id="3.40.50.300">
    <property type="entry name" value="P-loop containing nucleotide triphosphate hydrolases"/>
    <property type="match status" value="1"/>
</dbReference>
<evidence type="ECO:0000256" key="12">
    <source>
        <dbReference type="RuleBase" id="RU362085"/>
    </source>
</evidence>
<dbReference type="SUPFAM" id="SSF52540">
    <property type="entry name" value="P-loop containing nucleoside triphosphate hydrolases"/>
    <property type="match status" value="1"/>
</dbReference>
<dbReference type="Pfam" id="PF03796">
    <property type="entry name" value="DnaB_C"/>
    <property type="match status" value="1"/>
</dbReference>
<keyword evidence="5 12" id="KW-0378">Hydrolase</keyword>